<gene>
    <name evidence="2" type="ORF">AGERDE_LOCUS10571</name>
</gene>
<evidence type="ECO:0000313" key="3">
    <source>
        <dbReference type="Proteomes" id="UP000789831"/>
    </source>
</evidence>
<evidence type="ECO:0000313" key="2">
    <source>
        <dbReference type="EMBL" id="CAG8632047.1"/>
    </source>
</evidence>
<dbReference type="Proteomes" id="UP000789831">
    <property type="component" value="Unassembled WGS sequence"/>
</dbReference>
<dbReference type="EMBL" id="CAJVPL010003407">
    <property type="protein sequence ID" value="CAG8632047.1"/>
    <property type="molecule type" value="Genomic_DNA"/>
</dbReference>
<proteinExistence type="predicted"/>
<evidence type="ECO:0000256" key="1">
    <source>
        <dbReference type="SAM" id="MobiDB-lite"/>
    </source>
</evidence>
<organism evidence="2 3">
    <name type="scientific">Ambispora gerdemannii</name>
    <dbReference type="NCBI Taxonomy" id="144530"/>
    <lineage>
        <taxon>Eukaryota</taxon>
        <taxon>Fungi</taxon>
        <taxon>Fungi incertae sedis</taxon>
        <taxon>Mucoromycota</taxon>
        <taxon>Glomeromycotina</taxon>
        <taxon>Glomeromycetes</taxon>
        <taxon>Archaeosporales</taxon>
        <taxon>Ambisporaceae</taxon>
        <taxon>Ambispora</taxon>
    </lineage>
</organism>
<accession>A0A9N9GT48</accession>
<comment type="caution">
    <text evidence="2">The sequence shown here is derived from an EMBL/GenBank/DDBJ whole genome shotgun (WGS) entry which is preliminary data.</text>
</comment>
<sequence length="244" mass="27642">MTAKEIKKVNTVSTPSPTVAAPTNQQQQAVELNCQRCQRKVELIKTPSQPDKDLITIKGTLTSQIQLRGESTKEPYYYTFIRLKSQSIDLPVIFKITEQDNKLIEPKLKKGSEIQLSGHYSNSEKNVRKSFTAYSYQICNEKRIKKKCFGCGDTFTCSQPENYDYCSNCELNSNRYISKDNKCSECNGLGIIKFPNQPPRPCKTCHLAQVANLEQAKSQSPKLAAKAEQIIELHKQLEKEPLLS</sequence>
<reference evidence="2" key="1">
    <citation type="submission" date="2021-06" db="EMBL/GenBank/DDBJ databases">
        <authorList>
            <person name="Kallberg Y."/>
            <person name="Tangrot J."/>
            <person name="Rosling A."/>
        </authorList>
    </citation>
    <scope>NUCLEOTIDE SEQUENCE</scope>
    <source>
        <strain evidence="2">MT106</strain>
    </source>
</reference>
<dbReference type="AlphaFoldDB" id="A0A9N9GT48"/>
<keyword evidence="3" id="KW-1185">Reference proteome</keyword>
<name>A0A9N9GT48_9GLOM</name>
<protein>
    <submittedName>
        <fullName evidence="2">2200_t:CDS:1</fullName>
    </submittedName>
</protein>
<feature type="region of interest" description="Disordered" evidence="1">
    <location>
        <begin position="1"/>
        <end position="24"/>
    </location>
</feature>
<feature type="compositionally biased region" description="Polar residues" evidence="1">
    <location>
        <begin position="10"/>
        <end position="24"/>
    </location>
</feature>